<keyword evidence="4" id="KW-1185">Reference proteome</keyword>
<proteinExistence type="predicted"/>
<keyword evidence="1" id="KW-0812">Transmembrane</keyword>
<dbReference type="AlphaFoldDB" id="A0A072PMJ3"/>
<dbReference type="STRING" id="1182545.A0A072PMJ3"/>
<dbReference type="EMBL" id="AMGV01000002">
    <property type="protein sequence ID" value="KEF60568.1"/>
    <property type="molecule type" value="Genomic_DNA"/>
</dbReference>
<dbReference type="PANTHER" id="PTHR43689">
    <property type="entry name" value="HYDROLASE"/>
    <property type="match status" value="1"/>
</dbReference>
<dbReference type="GeneID" id="25277074"/>
<evidence type="ECO:0000313" key="3">
    <source>
        <dbReference type="EMBL" id="KEF60568.1"/>
    </source>
</evidence>
<dbReference type="RefSeq" id="XP_013263158.1">
    <property type="nucleotide sequence ID" value="XM_013407704.1"/>
</dbReference>
<name>A0A072PMJ3_9EURO</name>
<protein>
    <recommendedName>
        <fullName evidence="2">AB hydrolase-1 domain-containing protein</fullName>
    </recommendedName>
</protein>
<dbReference type="Proteomes" id="UP000027920">
    <property type="component" value="Unassembled WGS sequence"/>
</dbReference>
<reference evidence="3 4" key="1">
    <citation type="submission" date="2013-03" db="EMBL/GenBank/DDBJ databases">
        <title>The Genome Sequence of Exophiala aquamarina CBS 119918.</title>
        <authorList>
            <consortium name="The Broad Institute Genomics Platform"/>
            <person name="Cuomo C."/>
            <person name="de Hoog S."/>
            <person name="Gorbushina A."/>
            <person name="Walker B."/>
            <person name="Young S.K."/>
            <person name="Zeng Q."/>
            <person name="Gargeya S."/>
            <person name="Fitzgerald M."/>
            <person name="Haas B."/>
            <person name="Abouelleil A."/>
            <person name="Allen A.W."/>
            <person name="Alvarado L."/>
            <person name="Arachchi H.M."/>
            <person name="Berlin A.M."/>
            <person name="Chapman S.B."/>
            <person name="Gainer-Dewar J."/>
            <person name="Goldberg J."/>
            <person name="Griggs A."/>
            <person name="Gujja S."/>
            <person name="Hansen M."/>
            <person name="Howarth C."/>
            <person name="Imamovic A."/>
            <person name="Ireland A."/>
            <person name="Larimer J."/>
            <person name="McCowan C."/>
            <person name="Murphy C."/>
            <person name="Pearson M."/>
            <person name="Poon T.W."/>
            <person name="Priest M."/>
            <person name="Roberts A."/>
            <person name="Saif S."/>
            <person name="Shea T."/>
            <person name="Sisk P."/>
            <person name="Sykes S."/>
            <person name="Wortman J."/>
            <person name="Nusbaum C."/>
            <person name="Birren B."/>
        </authorList>
    </citation>
    <scope>NUCLEOTIDE SEQUENCE [LARGE SCALE GENOMIC DNA]</scope>
    <source>
        <strain evidence="3 4">CBS 119918</strain>
    </source>
</reference>
<evidence type="ECO:0000259" key="2">
    <source>
        <dbReference type="Pfam" id="PF00561"/>
    </source>
</evidence>
<gene>
    <name evidence="3" type="ORF">A1O9_02129</name>
</gene>
<dbReference type="PANTHER" id="PTHR43689:SF8">
    <property type="entry name" value="ALPHA_BETA-HYDROLASES SUPERFAMILY PROTEIN"/>
    <property type="match status" value="1"/>
</dbReference>
<dbReference type="OrthoDB" id="6431331at2759"/>
<evidence type="ECO:0000313" key="4">
    <source>
        <dbReference type="Proteomes" id="UP000027920"/>
    </source>
</evidence>
<evidence type="ECO:0000256" key="1">
    <source>
        <dbReference type="SAM" id="Phobius"/>
    </source>
</evidence>
<sequence>MATSTARRLFYRVAFYWFAVFNFFLYLFLFLKNGAYTRKESEKDKSQFAIEKDRFWNLSKSPLPGFEHYFYTLRNNLKLHYISNRNGPSPGHLVVFFHGFPDSSMMWRHLFQEKEIPLQHATIVAVDLPGYGGSDSFPKYDTEVLEALTEFVSAMRDKYILIDQSDTSNTIVVGHDWGCVLGFRLASEAPALADRFILTNAPHIELVFANRDRVLQSACKIFKQFRQSPIQHWACLSKAIKTLKPLMLQTLLMGYIFAFNLPAVFVRYLGSAANCAFVRGANKLGYGPKSEEYRAQECKASSLGPGLEECRTSIASSGSAADMYGPTVLERAKSHGTAFYNMTGLYRDGAGTAPWSKSLETIADLYALETSASNSPSPSRRRSSISNGALFTDPYKGSLKAPTYVLWGEKDQACGKTICLDGLGDYLGRDSEITLLPRSGHWTPVQQNSRTVLAKMINLCAGKSAKPVVNMTDEVAKLYEGTVLVAKK</sequence>
<dbReference type="VEuPathDB" id="FungiDB:A1O9_02129"/>
<dbReference type="GO" id="GO:0003824">
    <property type="term" value="F:catalytic activity"/>
    <property type="evidence" value="ECO:0007669"/>
    <property type="project" value="InterPro"/>
</dbReference>
<dbReference type="Gene3D" id="3.40.50.1820">
    <property type="entry name" value="alpha/beta hydrolase"/>
    <property type="match status" value="1"/>
</dbReference>
<dbReference type="InterPro" id="IPR029058">
    <property type="entry name" value="AB_hydrolase_fold"/>
</dbReference>
<feature type="transmembrane region" description="Helical" evidence="1">
    <location>
        <begin position="14"/>
        <end position="31"/>
    </location>
</feature>
<dbReference type="HOGENOM" id="CLU_046024_0_0_1"/>
<keyword evidence="1" id="KW-0472">Membrane</keyword>
<dbReference type="InterPro" id="IPR000639">
    <property type="entry name" value="Epox_hydrolase-like"/>
</dbReference>
<keyword evidence="1" id="KW-1133">Transmembrane helix</keyword>
<dbReference type="Pfam" id="PF00561">
    <property type="entry name" value="Abhydrolase_1"/>
    <property type="match status" value="1"/>
</dbReference>
<organism evidence="3 4">
    <name type="scientific">Exophiala aquamarina CBS 119918</name>
    <dbReference type="NCBI Taxonomy" id="1182545"/>
    <lineage>
        <taxon>Eukaryota</taxon>
        <taxon>Fungi</taxon>
        <taxon>Dikarya</taxon>
        <taxon>Ascomycota</taxon>
        <taxon>Pezizomycotina</taxon>
        <taxon>Eurotiomycetes</taxon>
        <taxon>Chaetothyriomycetidae</taxon>
        <taxon>Chaetothyriales</taxon>
        <taxon>Herpotrichiellaceae</taxon>
        <taxon>Exophiala</taxon>
    </lineage>
</organism>
<dbReference type="InterPro" id="IPR000073">
    <property type="entry name" value="AB_hydrolase_1"/>
</dbReference>
<comment type="caution">
    <text evidence="3">The sequence shown here is derived from an EMBL/GenBank/DDBJ whole genome shotgun (WGS) entry which is preliminary data.</text>
</comment>
<dbReference type="PRINTS" id="PR00412">
    <property type="entry name" value="EPOXHYDRLASE"/>
</dbReference>
<feature type="domain" description="AB hydrolase-1" evidence="2">
    <location>
        <begin position="93"/>
        <end position="213"/>
    </location>
</feature>
<accession>A0A072PMJ3</accession>
<dbReference type="SUPFAM" id="SSF53474">
    <property type="entry name" value="alpha/beta-Hydrolases"/>
    <property type="match status" value="1"/>
</dbReference>